<comment type="similarity">
    <text evidence="1">Belongs to the protein kinase superfamily. CMGC Ser/Thr protein kinase family. CDC2/CDKX subfamily.</text>
</comment>
<dbReference type="GO" id="GO:0005524">
    <property type="term" value="F:ATP binding"/>
    <property type="evidence" value="ECO:0007669"/>
    <property type="project" value="UniProtKB-KW"/>
</dbReference>
<evidence type="ECO:0000256" key="6">
    <source>
        <dbReference type="ARBA" id="ARBA00022840"/>
    </source>
</evidence>
<gene>
    <name evidence="8" type="ORF">DdX_06208</name>
</gene>
<evidence type="ECO:0000259" key="7">
    <source>
        <dbReference type="PROSITE" id="PS50011"/>
    </source>
</evidence>
<dbReference type="SUPFAM" id="SSF56112">
    <property type="entry name" value="Protein kinase-like (PK-like)"/>
    <property type="match status" value="1"/>
</dbReference>
<comment type="caution">
    <text evidence="8">The sequence shown here is derived from an EMBL/GenBank/DDBJ whole genome shotgun (WGS) entry which is preliminary data.</text>
</comment>
<dbReference type="FunFam" id="1.10.510.10:FF:000624">
    <property type="entry name" value="Mitogen-activated protein kinase"/>
    <property type="match status" value="1"/>
</dbReference>
<dbReference type="InterPro" id="IPR008271">
    <property type="entry name" value="Ser/Thr_kinase_AS"/>
</dbReference>
<organism evidence="8 9">
    <name type="scientific">Ditylenchus destructor</name>
    <dbReference type="NCBI Taxonomy" id="166010"/>
    <lineage>
        <taxon>Eukaryota</taxon>
        <taxon>Metazoa</taxon>
        <taxon>Ecdysozoa</taxon>
        <taxon>Nematoda</taxon>
        <taxon>Chromadorea</taxon>
        <taxon>Rhabditida</taxon>
        <taxon>Tylenchina</taxon>
        <taxon>Tylenchomorpha</taxon>
        <taxon>Sphaerularioidea</taxon>
        <taxon>Anguinidae</taxon>
        <taxon>Anguininae</taxon>
        <taxon>Ditylenchus</taxon>
    </lineage>
</organism>
<keyword evidence="3" id="KW-0808">Transferase</keyword>
<feature type="domain" description="Protein kinase" evidence="7">
    <location>
        <begin position="3"/>
        <end position="292"/>
    </location>
</feature>
<dbReference type="AlphaFoldDB" id="A0AAD4N769"/>
<dbReference type="Proteomes" id="UP001201812">
    <property type="component" value="Unassembled WGS sequence"/>
</dbReference>
<evidence type="ECO:0000256" key="1">
    <source>
        <dbReference type="ARBA" id="ARBA00006485"/>
    </source>
</evidence>
<proteinExistence type="inferred from homology"/>
<protein>
    <submittedName>
        <fullName evidence="8">Protein kinase domain-containing protein</fullName>
    </submittedName>
</protein>
<dbReference type="InterPro" id="IPR000719">
    <property type="entry name" value="Prot_kinase_dom"/>
</dbReference>
<keyword evidence="2" id="KW-0723">Serine/threonine-protein kinase</keyword>
<keyword evidence="4" id="KW-0547">Nucleotide-binding</keyword>
<evidence type="ECO:0000313" key="8">
    <source>
        <dbReference type="EMBL" id="KAI1719084.1"/>
    </source>
</evidence>
<dbReference type="PANTHER" id="PTHR24056:SF469">
    <property type="entry name" value="PROTEIN KINASE DOMAIN-CONTAINING PROTEIN"/>
    <property type="match status" value="1"/>
</dbReference>
<name>A0AAD4N769_9BILA</name>
<dbReference type="PROSITE" id="PS50011">
    <property type="entry name" value="PROTEIN_KINASE_DOM"/>
    <property type="match status" value="1"/>
</dbReference>
<dbReference type="InterPro" id="IPR011009">
    <property type="entry name" value="Kinase-like_dom_sf"/>
</dbReference>
<evidence type="ECO:0000256" key="2">
    <source>
        <dbReference type="ARBA" id="ARBA00022527"/>
    </source>
</evidence>
<dbReference type="PROSITE" id="PS00108">
    <property type="entry name" value="PROTEIN_KINASE_ST"/>
    <property type="match status" value="1"/>
</dbReference>
<evidence type="ECO:0000256" key="5">
    <source>
        <dbReference type="ARBA" id="ARBA00022777"/>
    </source>
</evidence>
<dbReference type="GO" id="GO:0005634">
    <property type="term" value="C:nucleus"/>
    <property type="evidence" value="ECO:0007669"/>
    <property type="project" value="TreeGrafter"/>
</dbReference>
<dbReference type="GO" id="GO:0004674">
    <property type="term" value="F:protein serine/threonine kinase activity"/>
    <property type="evidence" value="ECO:0007669"/>
    <property type="project" value="UniProtKB-KW"/>
</dbReference>
<dbReference type="Gene3D" id="1.10.510.10">
    <property type="entry name" value="Transferase(Phosphotransferase) domain 1"/>
    <property type="match status" value="1"/>
</dbReference>
<sequence length="335" mass="38009">MKYNRLFRIGFGARGMVYMGKSLQTGETVAIKEIALKSDVKAQLEIFREISALRICRHENIVHLIEVLISDHSATLVTEFVESNLRLVIDDIERPSNNELIKNYFVQLFYGLAYLHRNGIMHRDIKPENILINTSNRVKIADFGLACLYFLDQPQRTYCHQVATRWYRAPELLFGAIHYGPAMDIWAAGCILAEFLNGAPLFPGANDIDQIACVFQVLGTPTDNTWPEWEQLPDSGKLVFDSIEPVQDWTTVVDVAQCGDESSECLSLLRSVLRLDPTKRASAEMCLQSDFLSRKLPKSPQSIDYTPPPIETSIKQKASNAHIQFRQQVNSSDHY</sequence>
<dbReference type="Gene3D" id="3.30.200.20">
    <property type="entry name" value="Phosphorylase Kinase, domain 1"/>
    <property type="match status" value="1"/>
</dbReference>
<keyword evidence="6" id="KW-0067">ATP-binding</keyword>
<accession>A0AAD4N769</accession>
<reference evidence="8" key="1">
    <citation type="submission" date="2022-01" db="EMBL/GenBank/DDBJ databases">
        <title>Genome Sequence Resource for Two Populations of Ditylenchus destructor, the Migratory Endoparasitic Phytonematode.</title>
        <authorList>
            <person name="Zhang H."/>
            <person name="Lin R."/>
            <person name="Xie B."/>
        </authorList>
    </citation>
    <scope>NUCLEOTIDE SEQUENCE</scope>
    <source>
        <strain evidence="8">BazhouSP</strain>
    </source>
</reference>
<keyword evidence="5 8" id="KW-0418">Kinase</keyword>
<evidence type="ECO:0000256" key="4">
    <source>
        <dbReference type="ARBA" id="ARBA00022741"/>
    </source>
</evidence>
<dbReference type="InterPro" id="IPR050108">
    <property type="entry name" value="CDK"/>
</dbReference>
<keyword evidence="9" id="KW-1185">Reference proteome</keyword>
<dbReference type="PANTHER" id="PTHR24056">
    <property type="entry name" value="CELL DIVISION PROTEIN KINASE"/>
    <property type="match status" value="1"/>
</dbReference>
<evidence type="ECO:0000256" key="3">
    <source>
        <dbReference type="ARBA" id="ARBA00022679"/>
    </source>
</evidence>
<evidence type="ECO:0000313" key="9">
    <source>
        <dbReference type="Proteomes" id="UP001201812"/>
    </source>
</evidence>
<dbReference type="EMBL" id="JAKKPZ010000007">
    <property type="protein sequence ID" value="KAI1719084.1"/>
    <property type="molecule type" value="Genomic_DNA"/>
</dbReference>
<dbReference type="Pfam" id="PF00069">
    <property type="entry name" value="Pkinase"/>
    <property type="match status" value="1"/>
</dbReference>
<dbReference type="SMART" id="SM00220">
    <property type="entry name" value="S_TKc"/>
    <property type="match status" value="1"/>
</dbReference>